<feature type="domain" description="CUB" evidence="6">
    <location>
        <begin position="530"/>
        <end position="635"/>
    </location>
</feature>
<reference evidence="8" key="1">
    <citation type="submission" date="2024-02" db="UniProtKB">
        <authorList>
            <consortium name="WormBaseParasite"/>
        </authorList>
    </citation>
    <scope>IDENTIFICATION</scope>
</reference>
<evidence type="ECO:0000256" key="4">
    <source>
        <dbReference type="SAM" id="Phobius"/>
    </source>
</evidence>
<dbReference type="AlphaFoldDB" id="A0AAF3EMR8"/>
<evidence type="ECO:0000313" key="8">
    <source>
        <dbReference type="WBParaSite" id="MBELARI_LOCUS15337"/>
    </source>
</evidence>
<evidence type="ECO:0000313" key="7">
    <source>
        <dbReference type="Proteomes" id="UP000887575"/>
    </source>
</evidence>
<dbReference type="CDD" id="cd00041">
    <property type="entry name" value="CUB"/>
    <property type="match status" value="2"/>
</dbReference>
<evidence type="ECO:0000256" key="5">
    <source>
        <dbReference type="SAM" id="SignalP"/>
    </source>
</evidence>
<evidence type="ECO:0000256" key="3">
    <source>
        <dbReference type="PROSITE-ProRule" id="PRU00059"/>
    </source>
</evidence>
<protein>
    <recommendedName>
        <fullName evidence="6">CUB domain-containing protein</fullName>
    </recommendedName>
</protein>
<accession>A0AAF3EMR8</accession>
<keyword evidence="4" id="KW-0812">Transmembrane</keyword>
<dbReference type="Gene3D" id="2.60.120.290">
    <property type="entry name" value="Spermadhesin, CUB domain"/>
    <property type="match status" value="2"/>
</dbReference>
<dbReference type="SMART" id="SM00042">
    <property type="entry name" value="CUB"/>
    <property type="match status" value="2"/>
</dbReference>
<feature type="domain" description="CUB" evidence="6">
    <location>
        <begin position="18"/>
        <end position="84"/>
    </location>
</feature>
<dbReference type="PANTHER" id="PTHR24251">
    <property type="entry name" value="OVOCHYMASE-RELATED"/>
    <property type="match status" value="1"/>
</dbReference>
<sequence length="787" mass="90314">MIFTILSSLLFLQISGQCFDKRRQIVFNASDDEPVTIRTPDYPEFYDQRANCEWTFEASPAHSLSLTILNFETDYEYDYVKIYERLTLNEKNVLLPIQKLTHQSQDNENANFYGRAFQIVLYSSFYNDEGFKFQLIVRQETAQQARQRNCGLDRVVNVTDSLKKISSTFQEEMESDECSVIFVAPPKKSIQFSSSDCSSNDCKWILGKKYRLLEMTSSLIDNLALVNERPICDNGPEKSIYAYLLALATSQSYHNIVLLQLCRRSQNSLEFSVQTHPDRCVCIWPKITLTFDTGILMPGIPIGACDLVPCESEVTAVENNNETHYERVRLESGFILDSFGFVIEMKGFETNGSAIMTSSSRAFHSMSPVWTLPTSFVIKYHRNLHEINFTLIHVPKECKCFPDTTDAFLILMESFENKQLLFDIGEDCPQLDCFIKIRNDPKRHLSITWASDDKNFSKQWSLIFAMDQEIKSSFRPGNSYVRKFATDDYPTPKKPVNFIYLHFVSNPSVLVSKKAWNVNVTMQWKEAITCGQSEFSLDEKPIFISSPGFPKIYPKSMNCSYLIKAPEGAKIRFKVMVRSMSYYDRLTFEEHEVIYSIDSTSEIRMTEHNEVLFRFVSFTGYSAPYRGFQIKLESYWINGKPTSHTGTYISLAMTDSIQNLPPPPAYDEIDKTTEYFPAGPGGARFQQNQFHPPPPFDPPSNVSTQVIILEHRAITEPDYLTPRQKLILIILMFIPITWPFLGILLMILACKGDQNGKFMRRPFIHGLFLINLTLVLVAIVVFSVVSS</sequence>
<comment type="caution">
    <text evidence="3">Lacks conserved residue(s) required for the propagation of feature annotation.</text>
</comment>
<proteinExistence type="predicted"/>
<dbReference type="InterPro" id="IPR035914">
    <property type="entry name" value="Sperma_CUB_dom_sf"/>
</dbReference>
<keyword evidence="2" id="KW-1015">Disulfide bond</keyword>
<evidence type="ECO:0000256" key="1">
    <source>
        <dbReference type="ARBA" id="ARBA00022737"/>
    </source>
</evidence>
<dbReference type="PROSITE" id="PS01180">
    <property type="entry name" value="CUB"/>
    <property type="match status" value="2"/>
</dbReference>
<keyword evidence="4" id="KW-0472">Membrane</keyword>
<dbReference type="SUPFAM" id="SSF49854">
    <property type="entry name" value="Spermadhesin, CUB domain"/>
    <property type="match status" value="2"/>
</dbReference>
<feature type="chain" id="PRO_5041988051" description="CUB domain-containing protein" evidence="5">
    <location>
        <begin position="17"/>
        <end position="787"/>
    </location>
</feature>
<dbReference type="WBParaSite" id="MBELARI_LOCUS15337">
    <property type="protein sequence ID" value="MBELARI_LOCUS15337"/>
    <property type="gene ID" value="MBELARI_LOCUS15337"/>
</dbReference>
<feature type="signal peptide" evidence="5">
    <location>
        <begin position="1"/>
        <end position="16"/>
    </location>
</feature>
<keyword evidence="4" id="KW-1133">Transmembrane helix</keyword>
<organism evidence="7 8">
    <name type="scientific">Mesorhabditis belari</name>
    <dbReference type="NCBI Taxonomy" id="2138241"/>
    <lineage>
        <taxon>Eukaryota</taxon>
        <taxon>Metazoa</taxon>
        <taxon>Ecdysozoa</taxon>
        <taxon>Nematoda</taxon>
        <taxon>Chromadorea</taxon>
        <taxon>Rhabditida</taxon>
        <taxon>Rhabditina</taxon>
        <taxon>Rhabditomorpha</taxon>
        <taxon>Rhabditoidea</taxon>
        <taxon>Rhabditidae</taxon>
        <taxon>Mesorhabditinae</taxon>
        <taxon>Mesorhabditis</taxon>
    </lineage>
</organism>
<dbReference type="Pfam" id="PF00431">
    <property type="entry name" value="CUB"/>
    <property type="match status" value="2"/>
</dbReference>
<evidence type="ECO:0000256" key="2">
    <source>
        <dbReference type="ARBA" id="ARBA00023157"/>
    </source>
</evidence>
<dbReference type="InterPro" id="IPR000859">
    <property type="entry name" value="CUB_dom"/>
</dbReference>
<keyword evidence="5" id="KW-0732">Signal</keyword>
<feature type="transmembrane region" description="Helical" evidence="4">
    <location>
        <begin position="762"/>
        <end position="785"/>
    </location>
</feature>
<evidence type="ECO:0000259" key="6">
    <source>
        <dbReference type="PROSITE" id="PS01180"/>
    </source>
</evidence>
<keyword evidence="7" id="KW-1185">Reference proteome</keyword>
<keyword evidence="1" id="KW-0677">Repeat</keyword>
<dbReference type="Proteomes" id="UP000887575">
    <property type="component" value="Unassembled WGS sequence"/>
</dbReference>
<name>A0AAF3EMR8_9BILA</name>
<feature type="transmembrane region" description="Helical" evidence="4">
    <location>
        <begin position="726"/>
        <end position="750"/>
    </location>
</feature>